<dbReference type="AlphaFoldDB" id="A0A5N5L6P9"/>
<reference evidence="2" key="1">
    <citation type="journal article" date="2019" name="Gigascience">
        <title>De novo genome assembly of the endangered Acer yangbiense, a plant species with extremely small populations endemic to Yunnan Province, China.</title>
        <authorList>
            <person name="Yang J."/>
            <person name="Wariss H.M."/>
            <person name="Tao L."/>
            <person name="Zhang R."/>
            <person name="Yun Q."/>
            <person name="Hollingsworth P."/>
            <person name="Dao Z."/>
            <person name="Luo G."/>
            <person name="Guo H."/>
            <person name="Ma Y."/>
            <person name="Sun W."/>
        </authorList>
    </citation>
    <scope>NUCLEOTIDE SEQUENCE [LARGE SCALE GENOMIC DNA]</scope>
    <source>
        <strain evidence="2">cv. br00</strain>
    </source>
</reference>
<keyword evidence="2" id="KW-1185">Reference proteome</keyword>
<dbReference type="Proteomes" id="UP000326939">
    <property type="component" value="Chromosome 10"/>
</dbReference>
<organism evidence="1 2">
    <name type="scientific">Salix brachista</name>
    <dbReference type="NCBI Taxonomy" id="2182728"/>
    <lineage>
        <taxon>Eukaryota</taxon>
        <taxon>Viridiplantae</taxon>
        <taxon>Streptophyta</taxon>
        <taxon>Embryophyta</taxon>
        <taxon>Tracheophyta</taxon>
        <taxon>Spermatophyta</taxon>
        <taxon>Magnoliopsida</taxon>
        <taxon>eudicotyledons</taxon>
        <taxon>Gunneridae</taxon>
        <taxon>Pentapetalae</taxon>
        <taxon>rosids</taxon>
        <taxon>fabids</taxon>
        <taxon>Malpighiales</taxon>
        <taxon>Salicaceae</taxon>
        <taxon>Saliceae</taxon>
        <taxon>Salix</taxon>
    </lineage>
</organism>
<sequence>MFRGYSPIEFHKEFKVLLRQMKGLNALPSCFTFPLVLKSCVKINALKEGEELDYFAIKSGFRGAPFVAATLMDMW</sequence>
<evidence type="ECO:0000313" key="2">
    <source>
        <dbReference type="Proteomes" id="UP000326939"/>
    </source>
</evidence>
<comment type="caution">
    <text evidence="1">The sequence shown here is derived from an EMBL/GenBank/DDBJ whole genome shotgun (WGS) entry which is preliminary data.</text>
</comment>
<gene>
    <name evidence="1" type="ORF">DKX38_015731</name>
</gene>
<name>A0A5N5L6P9_9ROSI</name>
<dbReference type="EMBL" id="VDCV01000010">
    <property type="protein sequence ID" value="KAB5538198.1"/>
    <property type="molecule type" value="Genomic_DNA"/>
</dbReference>
<evidence type="ECO:0000313" key="1">
    <source>
        <dbReference type="EMBL" id="KAB5538198.1"/>
    </source>
</evidence>
<accession>A0A5N5L6P9</accession>
<proteinExistence type="predicted"/>
<protein>
    <submittedName>
        <fullName evidence="1">Uncharacterized protein</fullName>
    </submittedName>
</protein>